<evidence type="ECO:0000256" key="1">
    <source>
        <dbReference type="SAM" id="SignalP"/>
    </source>
</evidence>
<evidence type="ECO:0000313" key="4">
    <source>
        <dbReference type="Proteomes" id="UP001214250"/>
    </source>
</evidence>
<accession>A0ABY7VY28</accession>
<evidence type="ECO:0000259" key="2">
    <source>
        <dbReference type="Pfam" id="PF00884"/>
    </source>
</evidence>
<keyword evidence="1" id="KW-0732">Signal</keyword>
<dbReference type="InterPro" id="IPR052701">
    <property type="entry name" value="GAG_Ulvan_Degrading_Sulfatases"/>
</dbReference>
<dbReference type="InterPro" id="IPR017850">
    <property type="entry name" value="Alkaline_phosphatase_core_sf"/>
</dbReference>
<gene>
    <name evidence="3" type="ORF">PQO03_20365</name>
</gene>
<feature type="domain" description="Sulfatase N-terminal" evidence="2">
    <location>
        <begin position="21"/>
        <end position="337"/>
    </location>
</feature>
<dbReference type="CDD" id="cd16145">
    <property type="entry name" value="ARS_like"/>
    <property type="match status" value="1"/>
</dbReference>
<dbReference type="PANTHER" id="PTHR43751:SF3">
    <property type="entry name" value="SULFATASE N-TERMINAL DOMAIN-CONTAINING PROTEIN"/>
    <property type="match status" value="1"/>
</dbReference>
<dbReference type="RefSeq" id="WP_274152991.1">
    <property type="nucleotide sequence ID" value="NZ_CP117812.1"/>
</dbReference>
<dbReference type="Gene3D" id="3.40.720.10">
    <property type="entry name" value="Alkaline Phosphatase, subunit A"/>
    <property type="match status" value="1"/>
</dbReference>
<name>A0ABY7VY28_9BACT</name>
<dbReference type="EMBL" id="CP117812">
    <property type="protein sequence ID" value="WDE98174.1"/>
    <property type="molecule type" value="Genomic_DNA"/>
</dbReference>
<feature type="chain" id="PRO_5046369360" evidence="1">
    <location>
        <begin position="18"/>
        <end position="451"/>
    </location>
</feature>
<dbReference type="InterPro" id="IPR000917">
    <property type="entry name" value="Sulfatase_N"/>
</dbReference>
<dbReference type="SUPFAM" id="SSF53649">
    <property type="entry name" value="Alkaline phosphatase-like"/>
    <property type="match status" value="1"/>
</dbReference>
<dbReference type="Proteomes" id="UP001214250">
    <property type="component" value="Chromosome 2"/>
</dbReference>
<keyword evidence="4" id="KW-1185">Reference proteome</keyword>
<evidence type="ECO:0000313" key="3">
    <source>
        <dbReference type="EMBL" id="WDE98174.1"/>
    </source>
</evidence>
<protein>
    <submittedName>
        <fullName evidence="3">Arylsulfatase</fullName>
    </submittedName>
</protein>
<dbReference type="Gene3D" id="3.30.1120.10">
    <property type="match status" value="1"/>
</dbReference>
<proteinExistence type="predicted"/>
<dbReference type="Pfam" id="PF00884">
    <property type="entry name" value="Sulfatase"/>
    <property type="match status" value="1"/>
</dbReference>
<organism evidence="3 4">
    <name type="scientific">Lentisphaera profundi</name>
    <dbReference type="NCBI Taxonomy" id="1658616"/>
    <lineage>
        <taxon>Bacteria</taxon>
        <taxon>Pseudomonadati</taxon>
        <taxon>Lentisphaerota</taxon>
        <taxon>Lentisphaeria</taxon>
        <taxon>Lentisphaerales</taxon>
        <taxon>Lentisphaeraceae</taxon>
        <taxon>Lentisphaera</taxon>
    </lineage>
</organism>
<feature type="signal peptide" evidence="1">
    <location>
        <begin position="1"/>
        <end position="17"/>
    </location>
</feature>
<sequence length="451" mass="51291">MRLLSAVIFLMSVAIFANDKPNVIFILTDDLGYGDLGCFGQEKIKTPNLDKMASEGTKFTRHYSGSTVCAPSRCVLLTGKHTGNAWIRGNGELKPNGQRPLRAEEVTIAEQFKKAGYATSVIGKWGLGWLDSEGHPLNQGFDHFFGYLCQRRAHTYYPEYVWRNTEKVELKGNDGKSGPLYTHDLCTDEAFSFIRKNKANPFFLYLAYAIPHTKFQVPDQGQYKDKPWAENHRIQAAMISRMDRDCGRLFELLKELNIDEKTLVIFTSDNGAHGIGGTLEQFKASGDLRGKKRDLYEGGVRVPMIARWPGKIEAGRVNDTISAFWDWMPTFNELIGVETPDEVDGHSILLVLLGEGNQEEHDYLYWEFYEKGGKQAVLKDEWKAIRLNVNKDRKAPLELYNLKNDPSEKNDLAKQYPEKVAEFAKLIDKTHTESDLFKFGLTKKKSRGKKK</sequence>
<reference evidence="3 4" key="1">
    <citation type="submission" date="2023-02" db="EMBL/GenBank/DDBJ databases">
        <title>Genome sequence of Lentisphaera profundi SAORIC-696.</title>
        <authorList>
            <person name="Kim e."/>
            <person name="Cho J.-C."/>
            <person name="Choi A."/>
            <person name="Kang I."/>
        </authorList>
    </citation>
    <scope>NUCLEOTIDE SEQUENCE [LARGE SCALE GENOMIC DNA]</scope>
    <source>
        <strain evidence="3 4">SAORIC-696</strain>
    </source>
</reference>
<dbReference type="PANTHER" id="PTHR43751">
    <property type="entry name" value="SULFATASE"/>
    <property type="match status" value="1"/>
</dbReference>